<name>A0ABU6UJ17_9FABA</name>
<gene>
    <name evidence="1" type="ORF">PIB30_052494</name>
</gene>
<keyword evidence="2" id="KW-1185">Reference proteome</keyword>
<organism evidence="1 2">
    <name type="scientific">Stylosanthes scabra</name>
    <dbReference type="NCBI Taxonomy" id="79078"/>
    <lineage>
        <taxon>Eukaryota</taxon>
        <taxon>Viridiplantae</taxon>
        <taxon>Streptophyta</taxon>
        <taxon>Embryophyta</taxon>
        <taxon>Tracheophyta</taxon>
        <taxon>Spermatophyta</taxon>
        <taxon>Magnoliopsida</taxon>
        <taxon>eudicotyledons</taxon>
        <taxon>Gunneridae</taxon>
        <taxon>Pentapetalae</taxon>
        <taxon>rosids</taxon>
        <taxon>fabids</taxon>
        <taxon>Fabales</taxon>
        <taxon>Fabaceae</taxon>
        <taxon>Papilionoideae</taxon>
        <taxon>50 kb inversion clade</taxon>
        <taxon>dalbergioids sensu lato</taxon>
        <taxon>Dalbergieae</taxon>
        <taxon>Pterocarpus clade</taxon>
        <taxon>Stylosanthes</taxon>
    </lineage>
</organism>
<comment type="caution">
    <text evidence="1">The sequence shown here is derived from an EMBL/GenBank/DDBJ whole genome shotgun (WGS) entry which is preliminary data.</text>
</comment>
<accession>A0ABU6UJ17</accession>
<dbReference type="Proteomes" id="UP001341840">
    <property type="component" value="Unassembled WGS sequence"/>
</dbReference>
<sequence>MDEAPIKLAKFRADILSSTIPSRQNSMSAHTECSISVDHLQGPPHISTKGLPMKRRLGAELDKSIKSVAKRKKKNPRLDAVDIAESSNLTQDSLTNLSSIGESHGVNDSQHLEGFMSLLKSFHTS</sequence>
<proteinExistence type="predicted"/>
<reference evidence="1 2" key="1">
    <citation type="journal article" date="2023" name="Plants (Basel)">
        <title>Bridging the Gap: Combining Genomics and Transcriptomics Approaches to Understand Stylosanthes scabra, an Orphan Legume from the Brazilian Caatinga.</title>
        <authorList>
            <person name="Ferreira-Neto J.R.C."/>
            <person name="da Silva M.D."/>
            <person name="Binneck E."/>
            <person name="de Melo N.F."/>
            <person name="da Silva R.H."/>
            <person name="de Melo A.L.T.M."/>
            <person name="Pandolfi V."/>
            <person name="Bustamante F.O."/>
            <person name="Brasileiro-Vidal A.C."/>
            <person name="Benko-Iseppon A.M."/>
        </authorList>
    </citation>
    <scope>NUCLEOTIDE SEQUENCE [LARGE SCALE GENOMIC DNA]</scope>
    <source>
        <tissue evidence="1">Leaves</tissue>
    </source>
</reference>
<protein>
    <submittedName>
        <fullName evidence="1">Uncharacterized protein</fullName>
    </submittedName>
</protein>
<evidence type="ECO:0000313" key="1">
    <source>
        <dbReference type="EMBL" id="MED6160555.1"/>
    </source>
</evidence>
<dbReference type="EMBL" id="JASCZI010121210">
    <property type="protein sequence ID" value="MED6160555.1"/>
    <property type="molecule type" value="Genomic_DNA"/>
</dbReference>
<evidence type="ECO:0000313" key="2">
    <source>
        <dbReference type="Proteomes" id="UP001341840"/>
    </source>
</evidence>